<dbReference type="Proteomes" id="UP000186922">
    <property type="component" value="Unassembled WGS sequence"/>
</dbReference>
<name>A0A1D1UJD9_RAMVA</name>
<sequence>MHSPNCLDFICHEDPTITETFYGVECHMQFLDWVFENCTNCTFWRTMPVGKRLHCNKL</sequence>
<evidence type="ECO:0000313" key="2">
    <source>
        <dbReference type="Proteomes" id="UP000186922"/>
    </source>
</evidence>
<comment type="caution">
    <text evidence="1">The sequence shown here is derived from an EMBL/GenBank/DDBJ whole genome shotgun (WGS) entry which is preliminary data.</text>
</comment>
<proteinExistence type="predicted"/>
<evidence type="ECO:0000313" key="1">
    <source>
        <dbReference type="EMBL" id="GAU89854.1"/>
    </source>
</evidence>
<dbReference type="AlphaFoldDB" id="A0A1D1UJD9"/>
<dbReference type="EMBL" id="BDGG01000001">
    <property type="protein sequence ID" value="GAU89854.1"/>
    <property type="molecule type" value="Genomic_DNA"/>
</dbReference>
<reference evidence="1 2" key="1">
    <citation type="journal article" date="2016" name="Nat. Commun.">
        <title>Extremotolerant tardigrade genome and improved radiotolerance of human cultured cells by tardigrade-unique protein.</title>
        <authorList>
            <person name="Hashimoto T."/>
            <person name="Horikawa D.D."/>
            <person name="Saito Y."/>
            <person name="Kuwahara H."/>
            <person name="Kozuka-Hata H."/>
            <person name="Shin-I T."/>
            <person name="Minakuchi Y."/>
            <person name="Ohishi K."/>
            <person name="Motoyama A."/>
            <person name="Aizu T."/>
            <person name="Enomoto A."/>
            <person name="Kondo K."/>
            <person name="Tanaka S."/>
            <person name="Hara Y."/>
            <person name="Koshikawa S."/>
            <person name="Sagara H."/>
            <person name="Miura T."/>
            <person name="Yokobori S."/>
            <person name="Miyagawa K."/>
            <person name="Suzuki Y."/>
            <person name="Kubo T."/>
            <person name="Oyama M."/>
            <person name="Kohara Y."/>
            <person name="Fujiyama A."/>
            <person name="Arakawa K."/>
            <person name="Katayama T."/>
            <person name="Toyoda A."/>
            <person name="Kunieda T."/>
        </authorList>
    </citation>
    <scope>NUCLEOTIDE SEQUENCE [LARGE SCALE GENOMIC DNA]</scope>
    <source>
        <strain evidence="1 2">YOKOZUNA-1</strain>
    </source>
</reference>
<keyword evidence="2" id="KW-1185">Reference proteome</keyword>
<protein>
    <submittedName>
        <fullName evidence="1">Uncharacterized protein</fullName>
    </submittedName>
</protein>
<gene>
    <name evidence="1" type="primary">RvY_02356-1</name>
    <name evidence="1" type="synonym">RvY_02356.1</name>
    <name evidence="1" type="ORF">RvY_02356</name>
</gene>
<accession>A0A1D1UJD9</accession>
<organism evidence="1 2">
    <name type="scientific">Ramazzottius varieornatus</name>
    <name type="common">Water bear</name>
    <name type="synonym">Tardigrade</name>
    <dbReference type="NCBI Taxonomy" id="947166"/>
    <lineage>
        <taxon>Eukaryota</taxon>
        <taxon>Metazoa</taxon>
        <taxon>Ecdysozoa</taxon>
        <taxon>Tardigrada</taxon>
        <taxon>Eutardigrada</taxon>
        <taxon>Parachela</taxon>
        <taxon>Hypsibioidea</taxon>
        <taxon>Ramazzottiidae</taxon>
        <taxon>Ramazzottius</taxon>
    </lineage>
</organism>